<evidence type="ECO:0000313" key="1">
    <source>
        <dbReference type="EMBL" id="VDO50081.1"/>
    </source>
</evidence>
<sequence>MYHILYLAQFPNHMVIHVHQFDLIYLLNKLFDHRKDLKR</sequence>
<protein>
    <submittedName>
        <fullName evidence="1">Uncharacterized protein</fullName>
    </submittedName>
</protein>
<reference evidence="1 2" key="1">
    <citation type="submission" date="2018-11" db="EMBL/GenBank/DDBJ databases">
        <authorList>
            <consortium name="Pathogen Informatics"/>
        </authorList>
    </citation>
    <scope>NUCLEOTIDE SEQUENCE [LARGE SCALE GENOMIC DNA]</scope>
    <source>
        <strain evidence="1 2">Zambia</strain>
    </source>
</reference>
<gene>
    <name evidence="1" type="ORF">SMRZ_LOCUS1060</name>
</gene>
<dbReference type="AlphaFoldDB" id="A0A183LB85"/>
<evidence type="ECO:0000313" key="2">
    <source>
        <dbReference type="Proteomes" id="UP000277204"/>
    </source>
</evidence>
<keyword evidence="2" id="KW-1185">Reference proteome</keyword>
<organism evidence="1 2">
    <name type="scientific">Schistosoma margrebowiei</name>
    <dbReference type="NCBI Taxonomy" id="48269"/>
    <lineage>
        <taxon>Eukaryota</taxon>
        <taxon>Metazoa</taxon>
        <taxon>Spiralia</taxon>
        <taxon>Lophotrochozoa</taxon>
        <taxon>Platyhelminthes</taxon>
        <taxon>Trematoda</taxon>
        <taxon>Digenea</taxon>
        <taxon>Strigeidida</taxon>
        <taxon>Schistosomatoidea</taxon>
        <taxon>Schistosomatidae</taxon>
        <taxon>Schistosoma</taxon>
    </lineage>
</organism>
<name>A0A183LB85_9TREM</name>
<accession>A0A183LB85</accession>
<dbReference type="Proteomes" id="UP000277204">
    <property type="component" value="Unassembled WGS sequence"/>
</dbReference>
<proteinExistence type="predicted"/>
<dbReference type="EMBL" id="UZAI01000219">
    <property type="protein sequence ID" value="VDO50081.1"/>
    <property type="molecule type" value="Genomic_DNA"/>
</dbReference>